<feature type="domain" description="Histidine kinase" evidence="12">
    <location>
        <begin position="264"/>
        <end position="472"/>
    </location>
</feature>
<dbReference type="Pfam" id="PF00512">
    <property type="entry name" value="HisKA"/>
    <property type="match status" value="1"/>
</dbReference>
<comment type="catalytic activity">
    <reaction evidence="1">
        <text>ATP + protein L-histidine = ADP + protein N-phospho-L-histidine.</text>
        <dbReference type="EC" id="2.7.13.3"/>
    </reaction>
</comment>
<dbReference type="SMART" id="SM00304">
    <property type="entry name" value="HAMP"/>
    <property type="match status" value="1"/>
</dbReference>
<dbReference type="SUPFAM" id="SSF55874">
    <property type="entry name" value="ATPase domain of HSP90 chaperone/DNA topoisomerase II/histidine kinase"/>
    <property type="match status" value="1"/>
</dbReference>
<keyword evidence="7" id="KW-0418">Kinase</keyword>
<evidence type="ECO:0000256" key="10">
    <source>
        <dbReference type="ARBA" id="ARBA00023136"/>
    </source>
</evidence>
<comment type="caution">
    <text evidence="14">The sequence shown here is derived from an EMBL/GenBank/DDBJ whole genome shotgun (WGS) entry which is preliminary data.</text>
</comment>
<evidence type="ECO:0000256" key="2">
    <source>
        <dbReference type="ARBA" id="ARBA00004370"/>
    </source>
</evidence>
<dbReference type="CDD" id="cd00082">
    <property type="entry name" value="HisKA"/>
    <property type="match status" value="1"/>
</dbReference>
<keyword evidence="9" id="KW-0902">Two-component regulatory system</keyword>
<dbReference type="PANTHER" id="PTHR45436:SF5">
    <property type="entry name" value="SENSOR HISTIDINE KINASE TRCS"/>
    <property type="match status" value="1"/>
</dbReference>
<dbReference type="InterPro" id="IPR005467">
    <property type="entry name" value="His_kinase_dom"/>
</dbReference>
<evidence type="ECO:0000259" key="12">
    <source>
        <dbReference type="PROSITE" id="PS50109"/>
    </source>
</evidence>
<accession>A0A928X3C1</accession>
<keyword evidence="8 11" id="KW-1133">Transmembrane helix</keyword>
<dbReference type="GO" id="GO:0000155">
    <property type="term" value="F:phosphorelay sensor kinase activity"/>
    <property type="evidence" value="ECO:0007669"/>
    <property type="project" value="InterPro"/>
</dbReference>
<sequence length="483" mass="53734">MNRSNQVGFFKEARTKIFSIYVALMLAAVASATPLFRTLLFRSVDARVNEDLLEEAAEFDDVYNEWLASDDPSFETLATAIHDYVTGELPEDDNFLIAILDGEVYRSNPITLPDAIQPGSELYSYWQRLDDDVQGKQSTNDPNVGRVIYVVDTLVVDGTTRGQFIIAHLSAGERQEALAGLYVFAEVASGLLLVAFGVAWFLTGRLLQPVKALATTARRINETDLDSRIEIQGSGELVELANTFNAMMDRLQGAFDSQRNFINDAGHELRTPITIMQGHLELMGDDPVEQAETVDLVLDELERMGRLVNDLILIVKSEHPGFLRLETVDVADFCTDLFTKAQTLADRNWRYQIDTRAKIVADPQRLTGALLNLLNNAAQHTQIDDTIELGCRNHEGQVEFWVQDTGEGIPVSEQVRVFDRFARVQYTQRKSDGSGLGLAIVRAIAEAHGGKIELASQPGVGSVFTLSLPIEQWVPLPDYQESR</sequence>
<dbReference type="EMBL" id="JADEXP010000076">
    <property type="protein sequence ID" value="MBE9067115.1"/>
    <property type="molecule type" value="Genomic_DNA"/>
</dbReference>
<dbReference type="PROSITE" id="PS50109">
    <property type="entry name" value="HIS_KIN"/>
    <property type="match status" value="1"/>
</dbReference>
<evidence type="ECO:0000256" key="5">
    <source>
        <dbReference type="ARBA" id="ARBA00022679"/>
    </source>
</evidence>
<gene>
    <name evidence="14" type="ORF">IQ260_10655</name>
</gene>
<dbReference type="Gene3D" id="3.30.565.10">
    <property type="entry name" value="Histidine kinase-like ATPase, C-terminal domain"/>
    <property type="match status" value="1"/>
</dbReference>
<proteinExistence type="predicted"/>
<dbReference type="SMART" id="SM00387">
    <property type="entry name" value="HATPase_c"/>
    <property type="match status" value="1"/>
</dbReference>
<dbReference type="SUPFAM" id="SSF47384">
    <property type="entry name" value="Homodimeric domain of signal transducing histidine kinase"/>
    <property type="match status" value="1"/>
</dbReference>
<reference evidence="14" key="1">
    <citation type="submission" date="2020-10" db="EMBL/GenBank/DDBJ databases">
        <authorList>
            <person name="Castelo-Branco R."/>
            <person name="Eusebio N."/>
            <person name="Adriana R."/>
            <person name="Vieira A."/>
            <person name="Brugerolle De Fraissinette N."/>
            <person name="Rezende De Castro R."/>
            <person name="Schneider M.P."/>
            <person name="Vasconcelos V."/>
            <person name="Leao P.N."/>
        </authorList>
    </citation>
    <scope>NUCLEOTIDE SEQUENCE</scope>
    <source>
        <strain evidence="14">LEGE 11479</strain>
    </source>
</reference>
<dbReference type="SMART" id="SM00388">
    <property type="entry name" value="HisKA"/>
    <property type="match status" value="1"/>
</dbReference>
<evidence type="ECO:0000256" key="4">
    <source>
        <dbReference type="ARBA" id="ARBA00022553"/>
    </source>
</evidence>
<keyword evidence="10 11" id="KW-0472">Membrane</keyword>
<feature type="transmembrane region" description="Helical" evidence="11">
    <location>
        <begin position="20"/>
        <end position="40"/>
    </location>
</feature>
<dbReference type="InterPro" id="IPR003660">
    <property type="entry name" value="HAMP_dom"/>
</dbReference>
<dbReference type="InterPro" id="IPR003594">
    <property type="entry name" value="HATPase_dom"/>
</dbReference>
<feature type="transmembrane region" description="Helical" evidence="11">
    <location>
        <begin position="179"/>
        <end position="202"/>
    </location>
</feature>
<name>A0A928X3C1_LEPEC</name>
<evidence type="ECO:0000313" key="15">
    <source>
        <dbReference type="Proteomes" id="UP000615026"/>
    </source>
</evidence>
<dbReference type="GO" id="GO:0005886">
    <property type="term" value="C:plasma membrane"/>
    <property type="evidence" value="ECO:0007669"/>
    <property type="project" value="TreeGrafter"/>
</dbReference>
<dbReference type="InterPro" id="IPR050428">
    <property type="entry name" value="TCS_sensor_his_kinase"/>
</dbReference>
<evidence type="ECO:0000256" key="6">
    <source>
        <dbReference type="ARBA" id="ARBA00022692"/>
    </source>
</evidence>
<dbReference type="Gene3D" id="6.10.340.10">
    <property type="match status" value="1"/>
</dbReference>
<keyword evidence="6 11" id="KW-0812">Transmembrane</keyword>
<keyword evidence="5" id="KW-0808">Transferase</keyword>
<evidence type="ECO:0000256" key="11">
    <source>
        <dbReference type="SAM" id="Phobius"/>
    </source>
</evidence>
<dbReference type="CDD" id="cd00075">
    <property type="entry name" value="HATPase"/>
    <property type="match status" value="1"/>
</dbReference>
<keyword evidence="15" id="KW-1185">Reference proteome</keyword>
<protein>
    <recommendedName>
        <fullName evidence="3">histidine kinase</fullName>
        <ecNumber evidence="3">2.7.13.3</ecNumber>
    </recommendedName>
</protein>
<evidence type="ECO:0000256" key="8">
    <source>
        <dbReference type="ARBA" id="ARBA00022989"/>
    </source>
</evidence>
<dbReference type="Pfam" id="PF02518">
    <property type="entry name" value="HATPase_c"/>
    <property type="match status" value="1"/>
</dbReference>
<dbReference type="EC" id="2.7.13.3" evidence="3"/>
<dbReference type="Proteomes" id="UP000615026">
    <property type="component" value="Unassembled WGS sequence"/>
</dbReference>
<dbReference type="CDD" id="cd06225">
    <property type="entry name" value="HAMP"/>
    <property type="match status" value="1"/>
</dbReference>
<dbReference type="InterPro" id="IPR003661">
    <property type="entry name" value="HisK_dim/P_dom"/>
</dbReference>
<comment type="subcellular location">
    <subcellularLocation>
        <location evidence="2">Membrane</location>
    </subcellularLocation>
</comment>
<dbReference type="PANTHER" id="PTHR45436">
    <property type="entry name" value="SENSOR HISTIDINE KINASE YKOH"/>
    <property type="match status" value="1"/>
</dbReference>
<evidence type="ECO:0000256" key="1">
    <source>
        <dbReference type="ARBA" id="ARBA00000085"/>
    </source>
</evidence>
<dbReference type="PRINTS" id="PR00344">
    <property type="entry name" value="BCTRLSENSOR"/>
</dbReference>
<dbReference type="Gene3D" id="1.10.287.130">
    <property type="match status" value="1"/>
</dbReference>
<dbReference type="InterPro" id="IPR004358">
    <property type="entry name" value="Sig_transdc_His_kin-like_C"/>
</dbReference>
<evidence type="ECO:0000256" key="7">
    <source>
        <dbReference type="ARBA" id="ARBA00022777"/>
    </source>
</evidence>
<dbReference type="InterPro" id="IPR036097">
    <property type="entry name" value="HisK_dim/P_sf"/>
</dbReference>
<dbReference type="AlphaFoldDB" id="A0A928X3C1"/>
<evidence type="ECO:0000313" key="14">
    <source>
        <dbReference type="EMBL" id="MBE9067115.1"/>
    </source>
</evidence>
<evidence type="ECO:0000259" key="13">
    <source>
        <dbReference type="PROSITE" id="PS50885"/>
    </source>
</evidence>
<dbReference type="Pfam" id="PF00672">
    <property type="entry name" value="HAMP"/>
    <property type="match status" value="1"/>
</dbReference>
<dbReference type="PROSITE" id="PS50885">
    <property type="entry name" value="HAMP"/>
    <property type="match status" value="1"/>
</dbReference>
<feature type="domain" description="HAMP" evidence="13">
    <location>
        <begin position="204"/>
        <end position="256"/>
    </location>
</feature>
<keyword evidence="4" id="KW-0597">Phosphoprotein</keyword>
<evidence type="ECO:0000256" key="3">
    <source>
        <dbReference type="ARBA" id="ARBA00012438"/>
    </source>
</evidence>
<dbReference type="FunFam" id="3.30.565.10:FF:000006">
    <property type="entry name" value="Sensor histidine kinase WalK"/>
    <property type="match status" value="1"/>
</dbReference>
<evidence type="ECO:0000256" key="9">
    <source>
        <dbReference type="ARBA" id="ARBA00023012"/>
    </source>
</evidence>
<organism evidence="14 15">
    <name type="scientific">Leptolyngbya cf. ectocarpi LEGE 11479</name>
    <dbReference type="NCBI Taxonomy" id="1828722"/>
    <lineage>
        <taxon>Bacteria</taxon>
        <taxon>Bacillati</taxon>
        <taxon>Cyanobacteriota</taxon>
        <taxon>Cyanophyceae</taxon>
        <taxon>Leptolyngbyales</taxon>
        <taxon>Leptolyngbyaceae</taxon>
        <taxon>Leptolyngbya group</taxon>
        <taxon>Leptolyngbya</taxon>
    </lineage>
</organism>
<dbReference type="InterPro" id="IPR036890">
    <property type="entry name" value="HATPase_C_sf"/>
</dbReference>
<dbReference type="SUPFAM" id="SSF158472">
    <property type="entry name" value="HAMP domain-like"/>
    <property type="match status" value="1"/>
</dbReference>